<comment type="caution">
    <text evidence="1">The sequence shown here is derived from an EMBL/GenBank/DDBJ whole genome shotgun (WGS) entry which is preliminary data.</text>
</comment>
<sequence length="152" mass="17256">MPSATKVEDLKAAIPTDQRPIPIRFKSVDVGNKYFMSVYVAVHHDEELVALRDHLKRTPGEKTVPPLAHMSLFYIDDSDREERQKMADLLVTERRVIIQDAHSIKLDLSQTGEEGTDVYSGFKGAEIWIVSCDGPVPTWEVQDRLPIHLFEA</sequence>
<keyword evidence="2" id="KW-1185">Reference proteome</keyword>
<reference evidence="1" key="1">
    <citation type="submission" date="2022-07" db="EMBL/GenBank/DDBJ databases">
        <title>Genome Sequence of Physisporinus lineatus.</title>
        <authorList>
            <person name="Buettner E."/>
        </authorList>
    </citation>
    <scope>NUCLEOTIDE SEQUENCE</scope>
    <source>
        <strain evidence="1">VT162</strain>
    </source>
</reference>
<dbReference type="Gene3D" id="3.90.1140.10">
    <property type="entry name" value="Cyclic phosphodiesterase"/>
    <property type="match status" value="1"/>
</dbReference>
<evidence type="ECO:0000313" key="1">
    <source>
        <dbReference type="EMBL" id="KAJ3492107.1"/>
    </source>
</evidence>
<name>A0AAD5VCT6_9APHY</name>
<dbReference type="PANTHER" id="PTHR28141:SF1">
    <property type="entry name" value="2',3'-CYCLIC-NUCLEOTIDE 3'-PHOSPHODIESTERASE"/>
    <property type="match status" value="1"/>
</dbReference>
<dbReference type="GO" id="GO:0009187">
    <property type="term" value="P:cyclic nucleotide metabolic process"/>
    <property type="evidence" value="ECO:0007669"/>
    <property type="project" value="TreeGrafter"/>
</dbReference>
<proteinExistence type="predicted"/>
<dbReference type="GO" id="GO:0004113">
    <property type="term" value="F:2',3'-cyclic-nucleotide 3'-phosphodiesterase activity"/>
    <property type="evidence" value="ECO:0007669"/>
    <property type="project" value="TreeGrafter"/>
</dbReference>
<dbReference type="Pfam" id="PF07823">
    <property type="entry name" value="CPDase"/>
    <property type="match status" value="1"/>
</dbReference>
<protein>
    <submittedName>
        <fullName evidence="1">Uncharacterized protein</fullName>
    </submittedName>
</protein>
<dbReference type="Proteomes" id="UP001212997">
    <property type="component" value="Unassembled WGS sequence"/>
</dbReference>
<dbReference type="PANTHER" id="PTHR28141">
    <property type="entry name" value="2',3'-CYCLIC-NUCLEOTIDE 3'-PHOSPHODIESTERASE"/>
    <property type="match status" value="1"/>
</dbReference>
<dbReference type="InterPro" id="IPR012386">
    <property type="entry name" value="Cyclic-nucl_3Pdiesterase"/>
</dbReference>
<gene>
    <name evidence="1" type="ORF">NLI96_g182</name>
</gene>
<organism evidence="1 2">
    <name type="scientific">Meripilus lineatus</name>
    <dbReference type="NCBI Taxonomy" id="2056292"/>
    <lineage>
        <taxon>Eukaryota</taxon>
        <taxon>Fungi</taxon>
        <taxon>Dikarya</taxon>
        <taxon>Basidiomycota</taxon>
        <taxon>Agaricomycotina</taxon>
        <taxon>Agaricomycetes</taxon>
        <taxon>Polyporales</taxon>
        <taxon>Meripilaceae</taxon>
        <taxon>Meripilus</taxon>
    </lineage>
</organism>
<accession>A0AAD5VCT6</accession>
<dbReference type="SUPFAM" id="SSF55144">
    <property type="entry name" value="LigT-like"/>
    <property type="match status" value="1"/>
</dbReference>
<dbReference type="InterPro" id="IPR009097">
    <property type="entry name" value="Cyclic_Pdiesterase"/>
</dbReference>
<dbReference type="EMBL" id="JANAWD010000003">
    <property type="protein sequence ID" value="KAJ3492107.1"/>
    <property type="molecule type" value="Genomic_DNA"/>
</dbReference>
<evidence type="ECO:0000313" key="2">
    <source>
        <dbReference type="Proteomes" id="UP001212997"/>
    </source>
</evidence>
<dbReference type="AlphaFoldDB" id="A0AAD5VCT6"/>